<dbReference type="STRING" id="945553.A0A0D2N892"/>
<feature type="transmembrane region" description="Helical" evidence="2">
    <location>
        <begin position="73"/>
        <end position="93"/>
    </location>
</feature>
<dbReference type="AlphaFoldDB" id="A0A0D2N892"/>
<gene>
    <name evidence="4" type="ORF">HYPSUDRAFT_72104</name>
</gene>
<accession>A0A0D2N892</accession>
<feature type="transmembrane region" description="Helical" evidence="2">
    <location>
        <begin position="137"/>
        <end position="157"/>
    </location>
</feature>
<name>A0A0D2N892_HYPSF</name>
<feature type="domain" description="DUF6534" evidence="3">
    <location>
        <begin position="142"/>
        <end position="227"/>
    </location>
</feature>
<sequence>MASLGLSLNFEQTFGALLIGALLTMAIYGITTLQTYFYFLSFPKDGRRTKLLIGGFTNPSLLINGNWSLFASIAMNVALAFLVQAFFTHRIFLLCEGPKRYWITGIISIFVLAHFGRFEKKQFVLLKEVSLTSVVPFGITTVISDILIAAALCVLLASNRSSFADTNSVINKLIIFAVNRCILTCAAAIAETIVFSVLPNSFYTLALDFVIGKLYANSLLAVLNARADLRPNARNDSSTELSTSFNVTPAILNHHASLIQVRTRQSSRNHGNNDFEKGDGVEHIMQSPPTFTSTRSSAVDVGEGP</sequence>
<proteinExistence type="predicted"/>
<evidence type="ECO:0000256" key="2">
    <source>
        <dbReference type="SAM" id="Phobius"/>
    </source>
</evidence>
<feature type="compositionally biased region" description="Polar residues" evidence="1">
    <location>
        <begin position="287"/>
        <end position="297"/>
    </location>
</feature>
<dbReference type="OrthoDB" id="3012488at2759"/>
<keyword evidence="2" id="KW-0812">Transmembrane</keyword>
<dbReference type="Pfam" id="PF20152">
    <property type="entry name" value="DUF6534"/>
    <property type="match status" value="1"/>
</dbReference>
<protein>
    <recommendedName>
        <fullName evidence="3">DUF6534 domain-containing protein</fullName>
    </recommendedName>
</protein>
<dbReference type="EMBL" id="KN817648">
    <property type="protein sequence ID" value="KJA15314.1"/>
    <property type="molecule type" value="Genomic_DNA"/>
</dbReference>
<feature type="transmembrane region" description="Helical" evidence="2">
    <location>
        <begin position="169"/>
        <end position="190"/>
    </location>
</feature>
<dbReference type="PANTHER" id="PTHR40465">
    <property type="entry name" value="CHROMOSOME 1, WHOLE GENOME SHOTGUN SEQUENCE"/>
    <property type="match status" value="1"/>
</dbReference>
<keyword evidence="2" id="KW-1133">Transmembrane helix</keyword>
<feature type="transmembrane region" description="Helical" evidence="2">
    <location>
        <begin position="100"/>
        <end position="117"/>
    </location>
</feature>
<feature type="compositionally biased region" description="Basic and acidic residues" evidence="1">
    <location>
        <begin position="271"/>
        <end position="282"/>
    </location>
</feature>
<dbReference type="Proteomes" id="UP000054270">
    <property type="component" value="Unassembled WGS sequence"/>
</dbReference>
<evidence type="ECO:0000313" key="4">
    <source>
        <dbReference type="EMBL" id="KJA15314.1"/>
    </source>
</evidence>
<feature type="region of interest" description="Disordered" evidence="1">
    <location>
        <begin position="263"/>
        <end position="305"/>
    </location>
</feature>
<dbReference type="InterPro" id="IPR045339">
    <property type="entry name" value="DUF6534"/>
</dbReference>
<evidence type="ECO:0000313" key="5">
    <source>
        <dbReference type="Proteomes" id="UP000054270"/>
    </source>
</evidence>
<dbReference type="PANTHER" id="PTHR40465:SF1">
    <property type="entry name" value="DUF6534 DOMAIN-CONTAINING PROTEIN"/>
    <property type="match status" value="1"/>
</dbReference>
<keyword evidence="2" id="KW-0472">Membrane</keyword>
<feature type="transmembrane region" description="Helical" evidence="2">
    <location>
        <begin position="202"/>
        <end position="225"/>
    </location>
</feature>
<evidence type="ECO:0000256" key="1">
    <source>
        <dbReference type="SAM" id="MobiDB-lite"/>
    </source>
</evidence>
<feature type="transmembrane region" description="Helical" evidence="2">
    <location>
        <begin position="14"/>
        <end position="39"/>
    </location>
</feature>
<evidence type="ECO:0000259" key="3">
    <source>
        <dbReference type="Pfam" id="PF20152"/>
    </source>
</evidence>
<reference evidence="5" key="1">
    <citation type="submission" date="2014-04" db="EMBL/GenBank/DDBJ databases">
        <title>Evolutionary Origins and Diversification of the Mycorrhizal Mutualists.</title>
        <authorList>
            <consortium name="DOE Joint Genome Institute"/>
            <consortium name="Mycorrhizal Genomics Consortium"/>
            <person name="Kohler A."/>
            <person name="Kuo A."/>
            <person name="Nagy L.G."/>
            <person name="Floudas D."/>
            <person name="Copeland A."/>
            <person name="Barry K.W."/>
            <person name="Cichocki N."/>
            <person name="Veneault-Fourrey C."/>
            <person name="LaButti K."/>
            <person name="Lindquist E.A."/>
            <person name="Lipzen A."/>
            <person name="Lundell T."/>
            <person name="Morin E."/>
            <person name="Murat C."/>
            <person name="Riley R."/>
            <person name="Ohm R."/>
            <person name="Sun H."/>
            <person name="Tunlid A."/>
            <person name="Henrissat B."/>
            <person name="Grigoriev I.V."/>
            <person name="Hibbett D.S."/>
            <person name="Martin F."/>
        </authorList>
    </citation>
    <scope>NUCLEOTIDE SEQUENCE [LARGE SCALE GENOMIC DNA]</scope>
    <source>
        <strain evidence="5">FD-334 SS-4</strain>
    </source>
</reference>
<organism evidence="4 5">
    <name type="scientific">Hypholoma sublateritium (strain FD-334 SS-4)</name>
    <dbReference type="NCBI Taxonomy" id="945553"/>
    <lineage>
        <taxon>Eukaryota</taxon>
        <taxon>Fungi</taxon>
        <taxon>Dikarya</taxon>
        <taxon>Basidiomycota</taxon>
        <taxon>Agaricomycotina</taxon>
        <taxon>Agaricomycetes</taxon>
        <taxon>Agaricomycetidae</taxon>
        <taxon>Agaricales</taxon>
        <taxon>Agaricineae</taxon>
        <taxon>Strophariaceae</taxon>
        <taxon>Hypholoma</taxon>
    </lineage>
</organism>
<keyword evidence="5" id="KW-1185">Reference proteome</keyword>